<name>A0AAU7P034_9GAMM</name>
<sequence>MTLIKQKYNQEDKQRARVTLDELNSMIEIVLKTGDSGTKIIKRYAEKHGKSDQWRKDIAKQRATKLFESVLNEYEEHEVILELKKNKSYSKRDILNNNSITGALRQLAKQVSNHNNLVIKNRQIAQLQERLALKKLFVNKPFDKDKAQELRDDGLTIREIADIMNAKRSTVHKHTKGKSKG</sequence>
<dbReference type="KEGG" id="mech:Q9L42_020270"/>
<dbReference type="EMBL" id="CP157744">
    <property type="protein sequence ID" value="XBS22651.1"/>
    <property type="molecule type" value="Genomic_DNA"/>
</dbReference>
<proteinExistence type="predicted"/>
<dbReference type="AlphaFoldDB" id="A0AAU7P034"/>
<accession>A0AAU7P034</accession>
<reference evidence="1 2" key="1">
    <citation type="journal article" date="2024" name="Microbiology">
        <title>Methylomarinum rosea sp. nov., a novel halophilic methanotrophic bacterium from the hypersaline Lake Elton.</title>
        <authorList>
            <person name="Suleimanov R.Z."/>
            <person name="Oshkin I.Y."/>
            <person name="Danilova O.V."/>
            <person name="Suzina N.E."/>
            <person name="Dedysh S.N."/>
        </authorList>
    </citation>
    <scope>NUCLEOTIDE SEQUENCE [LARGE SCALE GENOMIC DNA]</scope>
    <source>
        <strain evidence="1 2">Ch1-1</strain>
        <plasmid evidence="2">unnamed2</plasmid>
    </source>
</reference>
<dbReference type="RefSeq" id="WP_305910493.1">
    <property type="nucleotide sequence ID" value="NZ_CP157744.1"/>
</dbReference>
<evidence type="ECO:0000313" key="2">
    <source>
        <dbReference type="Proteomes" id="UP001225378"/>
    </source>
</evidence>
<evidence type="ECO:0000313" key="1">
    <source>
        <dbReference type="EMBL" id="XBS22651.1"/>
    </source>
</evidence>
<keyword evidence="2" id="KW-1185">Reference proteome</keyword>
<dbReference type="Proteomes" id="UP001225378">
    <property type="component" value="Plasmid unnamed2"/>
</dbReference>
<organism evidence="1 2">
    <name type="scientific">Methylomarinum roseum</name>
    <dbReference type="NCBI Taxonomy" id="3067653"/>
    <lineage>
        <taxon>Bacteria</taxon>
        <taxon>Pseudomonadati</taxon>
        <taxon>Pseudomonadota</taxon>
        <taxon>Gammaproteobacteria</taxon>
        <taxon>Methylococcales</taxon>
        <taxon>Methylococcaceae</taxon>
        <taxon>Methylomarinum</taxon>
    </lineage>
</organism>
<protein>
    <recommendedName>
        <fullName evidence="3">Helix-turn-helix domain-containing protein</fullName>
    </recommendedName>
</protein>
<keyword evidence="1" id="KW-0614">Plasmid</keyword>
<geneLocation type="plasmid" evidence="1 2">
    <name>unnamed2</name>
</geneLocation>
<gene>
    <name evidence="1" type="ORF">Q9L42_020270</name>
</gene>
<evidence type="ECO:0008006" key="3">
    <source>
        <dbReference type="Google" id="ProtNLM"/>
    </source>
</evidence>